<dbReference type="PROSITE" id="PS00688">
    <property type="entry name" value="SIGMA54_INTERACT_3"/>
    <property type="match status" value="1"/>
</dbReference>
<dbReference type="Proteomes" id="UP000885792">
    <property type="component" value="Unassembled WGS sequence"/>
</dbReference>
<dbReference type="Gene3D" id="3.40.50.300">
    <property type="entry name" value="P-loop containing nucleotide triphosphate hydrolases"/>
    <property type="match status" value="1"/>
</dbReference>
<evidence type="ECO:0000259" key="6">
    <source>
        <dbReference type="PROSITE" id="PS50045"/>
    </source>
</evidence>
<dbReference type="EMBL" id="DRNB01000284">
    <property type="protein sequence ID" value="HHJ64784.1"/>
    <property type="molecule type" value="Genomic_DNA"/>
</dbReference>
<dbReference type="Pfam" id="PF00158">
    <property type="entry name" value="Sigma54_activat"/>
    <property type="match status" value="1"/>
</dbReference>
<keyword evidence="1" id="KW-0547">Nucleotide-binding</keyword>
<dbReference type="GO" id="GO:0000160">
    <property type="term" value="P:phosphorelay signal transduction system"/>
    <property type="evidence" value="ECO:0007669"/>
    <property type="project" value="InterPro"/>
</dbReference>
<dbReference type="Pfam" id="PF02954">
    <property type="entry name" value="HTH_8"/>
    <property type="match status" value="1"/>
</dbReference>
<protein>
    <submittedName>
        <fullName evidence="8">Sigma-54-dependent Fis family transcriptional regulator</fullName>
    </submittedName>
</protein>
<dbReference type="InterPro" id="IPR025662">
    <property type="entry name" value="Sigma_54_int_dom_ATP-bd_1"/>
</dbReference>
<gene>
    <name evidence="8" type="ORF">ENJ61_07745</name>
</gene>
<dbReference type="InterPro" id="IPR011006">
    <property type="entry name" value="CheY-like_superfamily"/>
</dbReference>
<feature type="domain" description="Response regulatory" evidence="7">
    <location>
        <begin position="1"/>
        <end position="95"/>
    </location>
</feature>
<dbReference type="InterPro" id="IPR009057">
    <property type="entry name" value="Homeodomain-like_sf"/>
</dbReference>
<evidence type="ECO:0000256" key="3">
    <source>
        <dbReference type="ARBA" id="ARBA00023015"/>
    </source>
</evidence>
<evidence type="ECO:0000256" key="5">
    <source>
        <dbReference type="PROSITE-ProRule" id="PRU00169"/>
    </source>
</evidence>
<evidence type="ECO:0000256" key="2">
    <source>
        <dbReference type="ARBA" id="ARBA00022840"/>
    </source>
</evidence>
<accession>A0A7C5L3H5</accession>
<organism evidence="8">
    <name type="scientific">Aquifex aeolicus</name>
    <dbReference type="NCBI Taxonomy" id="63363"/>
    <lineage>
        <taxon>Bacteria</taxon>
        <taxon>Pseudomonadati</taxon>
        <taxon>Aquificota</taxon>
        <taxon>Aquificia</taxon>
        <taxon>Aquificales</taxon>
        <taxon>Aquificaceae</taxon>
        <taxon>Aquifex</taxon>
    </lineage>
</organism>
<dbReference type="GO" id="GO:0006355">
    <property type="term" value="P:regulation of DNA-templated transcription"/>
    <property type="evidence" value="ECO:0007669"/>
    <property type="project" value="InterPro"/>
</dbReference>
<dbReference type="InterPro" id="IPR001789">
    <property type="entry name" value="Sig_transdc_resp-reg_receiver"/>
</dbReference>
<dbReference type="InterPro" id="IPR027417">
    <property type="entry name" value="P-loop_NTPase"/>
</dbReference>
<dbReference type="PROSITE" id="PS50045">
    <property type="entry name" value="SIGMA54_INTERACT_4"/>
    <property type="match status" value="1"/>
</dbReference>
<dbReference type="InterPro" id="IPR025944">
    <property type="entry name" value="Sigma_54_int_dom_CS"/>
</dbReference>
<dbReference type="SUPFAM" id="SSF52540">
    <property type="entry name" value="P-loop containing nucleoside triphosphate hydrolases"/>
    <property type="match status" value="1"/>
</dbReference>
<dbReference type="Gene3D" id="3.40.50.2300">
    <property type="match status" value="1"/>
</dbReference>
<feature type="domain" description="Sigma-54 factor interaction" evidence="6">
    <location>
        <begin position="126"/>
        <end position="355"/>
    </location>
</feature>
<keyword evidence="3" id="KW-0805">Transcription regulation</keyword>
<proteinExistence type="predicted"/>
<keyword evidence="5" id="KW-0597">Phosphoprotein</keyword>
<dbReference type="PROSITE" id="PS50110">
    <property type="entry name" value="RESPONSE_REGULATORY"/>
    <property type="match status" value="1"/>
</dbReference>
<dbReference type="SMART" id="SM00382">
    <property type="entry name" value="AAA"/>
    <property type="match status" value="1"/>
</dbReference>
<dbReference type="Gene3D" id="1.10.10.60">
    <property type="entry name" value="Homeodomain-like"/>
    <property type="match status" value="1"/>
</dbReference>
<dbReference type="PRINTS" id="PR01590">
    <property type="entry name" value="HTHFIS"/>
</dbReference>
<keyword evidence="4" id="KW-0804">Transcription</keyword>
<reference evidence="8" key="1">
    <citation type="journal article" date="2020" name="mSystems">
        <title>Genome- and Community-Level Interaction Insights into Carbon Utilization and Element Cycling Functions of Hydrothermarchaeota in Hydrothermal Sediment.</title>
        <authorList>
            <person name="Zhou Z."/>
            <person name="Liu Y."/>
            <person name="Xu W."/>
            <person name="Pan J."/>
            <person name="Luo Z.H."/>
            <person name="Li M."/>
        </authorList>
    </citation>
    <scope>NUCLEOTIDE SEQUENCE [LARGE SCALE GENOMIC DNA]</scope>
    <source>
        <strain evidence="8">HyVt-501</strain>
    </source>
</reference>
<keyword evidence="2" id="KW-0067">ATP-binding</keyword>
<dbReference type="GO" id="GO:0005524">
    <property type="term" value="F:ATP binding"/>
    <property type="evidence" value="ECO:0007669"/>
    <property type="project" value="UniProtKB-KW"/>
</dbReference>
<dbReference type="InterPro" id="IPR002197">
    <property type="entry name" value="HTH_Fis"/>
</dbReference>
<sequence length="442" mass="49702">MDRVILFTRDASLRIEGIAAVEDLDDSTAGRVVLMDIDTVGFSLLPDLKGENILIALTGKNAPGYIMKLVSLGFYDVLPKPVDREELKGVIRKALRELKRGERIVYLPSSPLEDLRGELCEELCSIVGGYRSMKETLKLTGKAAAVDSPVLITGESGTGKELFARAIWKLSSRWQGPFVAVNCSAIPETLLEAELFGYEKGAFTGAQGSKPGLIEEANYGILFLDEIGDLPPAIQPKLLRVLQEKKVRRLGSNREIPVNFRLISATNRDLRELRREGKFREDLYYRIATIHIHLPPLRERKEDIPDLVHCILRRVVRETGKPVKGYTERFMERILSYPWPGNVRELENTLRKAVALNSSGILGEEDLRLEGDGEEVKDDLERALRAEVRRLLRERPGGVYRGIVEKVSRIVVEEALRETEGNQLLASKLLGINRLTLRRKMG</sequence>
<dbReference type="InterPro" id="IPR002078">
    <property type="entry name" value="Sigma_54_int"/>
</dbReference>
<dbReference type="SUPFAM" id="SSF52172">
    <property type="entry name" value="CheY-like"/>
    <property type="match status" value="1"/>
</dbReference>
<comment type="caution">
    <text evidence="8">The sequence shown here is derived from an EMBL/GenBank/DDBJ whole genome shotgun (WGS) entry which is preliminary data.</text>
</comment>
<dbReference type="InterPro" id="IPR058031">
    <property type="entry name" value="AAA_lid_NorR"/>
</dbReference>
<dbReference type="InterPro" id="IPR003593">
    <property type="entry name" value="AAA+_ATPase"/>
</dbReference>
<dbReference type="PANTHER" id="PTHR32071">
    <property type="entry name" value="TRANSCRIPTIONAL REGULATORY PROTEIN"/>
    <property type="match status" value="1"/>
</dbReference>
<dbReference type="FunFam" id="3.40.50.300:FF:000006">
    <property type="entry name" value="DNA-binding transcriptional regulator NtrC"/>
    <property type="match status" value="1"/>
</dbReference>
<dbReference type="PROSITE" id="PS00675">
    <property type="entry name" value="SIGMA54_INTERACT_1"/>
    <property type="match status" value="1"/>
</dbReference>
<dbReference type="GO" id="GO:0043565">
    <property type="term" value="F:sequence-specific DNA binding"/>
    <property type="evidence" value="ECO:0007669"/>
    <property type="project" value="InterPro"/>
</dbReference>
<evidence type="ECO:0000256" key="4">
    <source>
        <dbReference type="ARBA" id="ARBA00023163"/>
    </source>
</evidence>
<dbReference type="Pfam" id="PF25601">
    <property type="entry name" value="AAA_lid_14"/>
    <property type="match status" value="1"/>
</dbReference>
<feature type="modified residue" description="4-aspartylphosphate" evidence="5">
    <location>
        <position position="36"/>
    </location>
</feature>
<dbReference type="CDD" id="cd00009">
    <property type="entry name" value="AAA"/>
    <property type="match status" value="1"/>
</dbReference>
<dbReference type="AlphaFoldDB" id="A0A7C5L3H5"/>
<name>A0A7C5L3H5_AQUAO</name>
<dbReference type="Gene3D" id="1.10.8.60">
    <property type="match status" value="1"/>
</dbReference>
<evidence type="ECO:0000256" key="1">
    <source>
        <dbReference type="ARBA" id="ARBA00022741"/>
    </source>
</evidence>
<evidence type="ECO:0000313" key="8">
    <source>
        <dbReference type="EMBL" id="HHJ64784.1"/>
    </source>
</evidence>
<dbReference type="SUPFAM" id="SSF46689">
    <property type="entry name" value="Homeodomain-like"/>
    <property type="match status" value="1"/>
</dbReference>
<evidence type="ECO:0000259" key="7">
    <source>
        <dbReference type="PROSITE" id="PS50110"/>
    </source>
</evidence>